<keyword evidence="3 6" id="KW-0812">Transmembrane</keyword>
<feature type="transmembrane region" description="Helical" evidence="6">
    <location>
        <begin position="86"/>
        <end position="109"/>
    </location>
</feature>
<keyword evidence="4 6" id="KW-1133">Transmembrane helix</keyword>
<dbReference type="InterPro" id="IPR018503">
    <property type="entry name" value="Tetraspanin_CS"/>
</dbReference>
<dbReference type="Gene3D" id="1.10.1450.10">
    <property type="entry name" value="Tetraspanin"/>
    <property type="match status" value="1"/>
</dbReference>
<reference evidence="7" key="1">
    <citation type="submission" date="2025-08" db="UniProtKB">
        <authorList>
            <consortium name="RefSeq"/>
        </authorList>
    </citation>
    <scope>IDENTIFICATION</scope>
    <source>
        <tissue evidence="7">Whole insect</tissue>
    </source>
</reference>
<dbReference type="Pfam" id="PF00335">
    <property type="entry name" value="Tetraspanin"/>
    <property type="match status" value="1"/>
</dbReference>
<dbReference type="PIRSF" id="PIRSF002419">
    <property type="entry name" value="Tetraspanin"/>
    <property type="match status" value="1"/>
</dbReference>
<dbReference type="AlphaFoldDB" id="A0A6P7G040"/>
<evidence type="ECO:0000256" key="6">
    <source>
        <dbReference type="RuleBase" id="RU361218"/>
    </source>
</evidence>
<dbReference type="RefSeq" id="XP_028140422.1">
    <property type="nucleotide sequence ID" value="XM_028284621.1"/>
</dbReference>
<protein>
    <recommendedName>
        <fullName evidence="6">Tetraspanin</fullName>
    </recommendedName>
</protein>
<evidence type="ECO:0000256" key="2">
    <source>
        <dbReference type="ARBA" id="ARBA00006840"/>
    </source>
</evidence>
<dbReference type="PANTHER" id="PTHR19282">
    <property type="entry name" value="TETRASPANIN"/>
    <property type="match status" value="1"/>
</dbReference>
<name>A0A6P7G040_DIAVI</name>
<sequence>MSKDRELQMGMRCVKYMIFVANFMFMLVGLLLISIGYTIKAIYTDFDAFLSSHSYKASDLAIAVGFIILVVALFGCAGAIKESVLLVNLYALLLLVIVILELTVSIIAYKSRSHLEETLSQDMWISMEYYIADTGYIWDATQYSLHCCGVHGPNDWDRFNSSDYNLTVIYSLQDDSTSSDSQQINYPGVYQVPESCCRNTKCQSIASLYTRGCLPKIHYIISQSALLLGVGAMCITFIQLLGATFAHLLARSIRKLKTQIEVERTIRRQQLYESLAKSNTQEKVSPVLYVAESSEA</sequence>
<feature type="transmembrane region" description="Helical" evidence="6">
    <location>
        <begin position="60"/>
        <end position="80"/>
    </location>
</feature>
<dbReference type="InterPro" id="IPR008952">
    <property type="entry name" value="Tetraspanin_EC2_sf"/>
</dbReference>
<dbReference type="InParanoid" id="A0A6P7G040"/>
<evidence type="ECO:0000256" key="5">
    <source>
        <dbReference type="ARBA" id="ARBA00023136"/>
    </source>
</evidence>
<dbReference type="SUPFAM" id="SSF48652">
    <property type="entry name" value="Tetraspanin"/>
    <property type="match status" value="1"/>
</dbReference>
<organism evidence="7">
    <name type="scientific">Diabrotica virgifera virgifera</name>
    <name type="common">western corn rootworm</name>
    <dbReference type="NCBI Taxonomy" id="50390"/>
    <lineage>
        <taxon>Eukaryota</taxon>
        <taxon>Metazoa</taxon>
        <taxon>Ecdysozoa</taxon>
        <taxon>Arthropoda</taxon>
        <taxon>Hexapoda</taxon>
        <taxon>Insecta</taxon>
        <taxon>Pterygota</taxon>
        <taxon>Neoptera</taxon>
        <taxon>Endopterygota</taxon>
        <taxon>Coleoptera</taxon>
        <taxon>Polyphaga</taxon>
        <taxon>Cucujiformia</taxon>
        <taxon>Chrysomeloidea</taxon>
        <taxon>Chrysomelidae</taxon>
        <taxon>Galerucinae</taxon>
        <taxon>Diabroticina</taxon>
        <taxon>Diabroticites</taxon>
        <taxon>Diabrotica</taxon>
    </lineage>
</organism>
<dbReference type="PROSITE" id="PS00421">
    <property type="entry name" value="TM4_1"/>
    <property type="match status" value="1"/>
</dbReference>
<comment type="subcellular location">
    <subcellularLocation>
        <location evidence="1 6">Membrane</location>
        <topology evidence="1 6">Multi-pass membrane protein</topology>
    </subcellularLocation>
</comment>
<gene>
    <name evidence="7" type="primary">LOC114334554</name>
</gene>
<dbReference type="PANTHER" id="PTHR19282:SF28">
    <property type="entry name" value="TETRASPANIN"/>
    <property type="match status" value="1"/>
</dbReference>
<proteinExistence type="inferred from homology"/>
<evidence type="ECO:0000313" key="7">
    <source>
        <dbReference type="RefSeq" id="XP_028140422.1"/>
    </source>
</evidence>
<feature type="transmembrane region" description="Helical" evidence="6">
    <location>
        <begin position="16"/>
        <end position="39"/>
    </location>
</feature>
<evidence type="ECO:0000256" key="1">
    <source>
        <dbReference type="ARBA" id="ARBA00004141"/>
    </source>
</evidence>
<dbReference type="FunCoup" id="A0A6P7G040">
    <property type="interactions" value="30"/>
</dbReference>
<comment type="similarity">
    <text evidence="2 6">Belongs to the tetraspanin (TM4SF) family.</text>
</comment>
<evidence type="ECO:0000256" key="3">
    <source>
        <dbReference type="ARBA" id="ARBA00022692"/>
    </source>
</evidence>
<keyword evidence="5 6" id="KW-0472">Membrane</keyword>
<dbReference type="CDD" id="cd03127">
    <property type="entry name" value="tetraspanin_LEL"/>
    <property type="match status" value="1"/>
</dbReference>
<feature type="transmembrane region" description="Helical" evidence="6">
    <location>
        <begin position="225"/>
        <end position="250"/>
    </location>
</feature>
<dbReference type="InterPro" id="IPR018499">
    <property type="entry name" value="Tetraspanin/Peripherin"/>
</dbReference>
<dbReference type="PRINTS" id="PR00259">
    <property type="entry name" value="TMFOUR"/>
</dbReference>
<dbReference type="InterPro" id="IPR000301">
    <property type="entry name" value="Tetraspanin_animals"/>
</dbReference>
<evidence type="ECO:0000256" key="4">
    <source>
        <dbReference type="ARBA" id="ARBA00022989"/>
    </source>
</evidence>
<dbReference type="GO" id="GO:0005886">
    <property type="term" value="C:plasma membrane"/>
    <property type="evidence" value="ECO:0007669"/>
    <property type="project" value="TreeGrafter"/>
</dbReference>
<accession>A0A6P7G040</accession>